<evidence type="ECO:0000313" key="1">
    <source>
        <dbReference type="EMBL" id="KAG5610995.1"/>
    </source>
</evidence>
<protein>
    <submittedName>
        <fullName evidence="1">Uncharacterized protein</fullName>
    </submittedName>
</protein>
<keyword evidence="2" id="KW-1185">Reference proteome</keyword>
<proteinExistence type="predicted"/>
<name>A0A9J5ZDI1_SOLCO</name>
<dbReference type="EMBL" id="JACXVP010000004">
    <property type="protein sequence ID" value="KAG5610995.1"/>
    <property type="molecule type" value="Genomic_DNA"/>
</dbReference>
<reference evidence="1 2" key="1">
    <citation type="submission" date="2020-09" db="EMBL/GenBank/DDBJ databases">
        <title>De no assembly of potato wild relative species, Solanum commersonii.</title>
        <authorList>
            <person name="Cho K."/>
        </authorList>
    </citation>
    <scope>NUCLEOTIDE SEQUENCE [LARGE SCALE GENOMIC DNA]</scope>
    <source>
        <strain evidence="1">LZ3.2</strain>
        <tissue evidence="1">Leaf</tissue>
    </source>
</reference>
<evidence type="ECO:0000313" key="2">
    <source>
        <dbReference type="Proteomes" id="UP000824120"/>
    </source>
</evidence>
<comment type="caution">
    <text evidence="1">The sequence shown here is derived from an EMBL/GenBank/DDBJ whole genome shotgun (WGS) entry which is preliminary data.</text>
</comment>
<accession>A0A9J5ZDI1</accession>
<organism evidence="1 2">
    <name type="scientific">Solanum commersonii</name>
    <name type="common">Commerson's wild potato</name>
    <name type="synonym">Commerson's nightshade</name>
    <dbReference type="NCBI Taxonomy" id="4109"/>
    <lineage>
        <taxon>Eukaryota</taxon>
        <taxon>Viridiplantae</taxon>
        <taxon>Streptophyta</taxon>
        <taxon>Embryophyta</taxon>
        <taxon>Tracheophyta</taxon>
        <taxon>Spermatophyta</taxon>
        <taxon>Magnoliopsida</taxon>
        <taxon>eudicotyledons</taxon>
        <taxon>Gunneridae</taxon>
        <taxon>Pentapetalae</taxon>
        <taxon>asterids</taxon>
        <taxon>lamiids</taxon>
        <taxon>Solanales</taxon>
        <taxon>Solanaceae</taxon>
        <taxon>Solanoideae</taxon>
        <taxon>Solaneae</taxon>
        <taxon>Solanum</taxon>
    </lineage>
</organism>
<dbReference type="Proteomes" id="UP000824120">
    <property type="component" value="Chromosome 4"/>
</dbReference>
<gene>
    <name evidence="1" type="ORF">H5410_022276</name>
</gene>
<sequence>MGDHREGGRHTGDDTENKCTANYLAKLAINTQQKMIFQQFNQLEKQGIKILNMDKHHVPAVRIKTRKIYINNNGQHA</sequence>
<dbReference type="AlphaFoldDB" id="A0A9J5ZDI1"/>